<evidence type="ECO:0000259" key="1">
    <source>
        <dbReference type="Pfam" id="PF04480"/>
    </source>
</evidence>
<dbReference type="Gene3D" id="3.40.960.10">
    <property type="entry name" value="VSR Endonuclease"/>
    <property type="match status" value="1"/>
</dbReference>
<gene>
    <name evidence="2" type="ORF">E3O23_06735</name>
</gene>
<dbReference type="Pfam" id="PF04480">
    <property type="entry name" value="DUF559"/>
    <property type="match status" value="1"/>
</dbReference>
<feature type="domain" description="DUF559" evidence="1">
    <location>
        <begin position="203"/>
        <end position="293"/>
    </location>
</feature>
<dbReference type="RefSeq" id="WP_134489388.1">
    <property type="nucleotide sequence ID" value="NZ_SOEZ01000036.1"/>
</dbReference>
<protein>
    <submittedName>
        <fullName evidence="2">DUF559 domain-containing protein</fullName>
    </submittedName>
</protein>
<evidence type="ECO:0000313" key="2">
    <source>
        <dbReference type="EMBL" id="TFB52336.1"/>
    </source>
</evidence>
<proteinExistence type="predicted"/>
<sequence length="304" mass="33837">MNQYDGLDPNPHAISEGFGARRILQRHDLLAGGMTGREITEAVRSSSLLRVRRDNYALPETDRHTLEAVRVGGRLACVSAAEELGIFSFDSDFTHLHVPRGASRLRSPRFRHVALSAIPRNGVELHWWPFIGPGDGTEYAVGARDALAQIIRCQPRNFALAALDTALHEKAIRSSDLADIFGHVPDKHWELRTLIDARADAGQESVLRQLVRDAGLRCQIQVAIDGVGRVDLVVEGCVVVEADSGAHHKTWAQHVRDRTRDRLLAERGYPSLRVLYQDIFFDPDGVIRAIEELVRICRTGSIRA</sequence>
<dbReference type="OrthoDB" id="2594539at2"/>
<dbReference type="InterPro" id="IPR011335">
    <property type="entry name" value="Restrct_endonuc-II-like"/>
</dbReference>
<evidence type="ECO:0000313" key="3">
    <source>
        <dbReference type="Proteomes" id="UP000297866"/>
    </source>
</evidence>
<name>A0A4R8UFZ3_9MICO</name>
<dbReference type="InterPro" id="IPR007569">
    <property type="entry name" value="DUF559"/>
</dbReference>
<reference evidence="2 3" key="1">
    <citation type="submission" date="2019-03" db="EMBL/GenBank/DDBJ databases">
        <title>Genomics of glacier-inhabiting Cryobacterium strains.</title>
        <authorList>
            <person name="Liu Q."/>
            <person name="Xin Y.-H."/>
        </authorList>
    </citation>
    <scope>NUCLEOTIDE SEQUENCE [LARGE SCALE GENOMIC DNA]</scope>
    <source>
        <strain evidence="2 3">Sr47</strain>
    </source>
</reference>
<dbReference type="SUPFAM" id="SSF52980">
    <property type="entry name" value="Restriction endonuclease-like"/>
    <property type="match status" value="1"/>
</dbReference>
<organism evidence="2 3">
    <name type="scientific">Cryobacterium tagatosivorans</name>
    <dbReference type="NCBI Taxonomy" id="1259199"/>
    <lineage>
        <taxon>Bacteria</taxon>
        <taxon>Bacillati</taxon>
        <taxon>Actinomycetota</taxon>
        <taxon>Actinomycetes</taxon>
        <taxon>Micrococcales</taxon>
        <taxon>Microbacteriaceae</taxon>
        <taxon>Cryobacterium</taxon>
    </lineage>
</organism>
<dbReference type="Proteomes" id="UP000297866">
    <property type="component" value="Unassembled WGS sequence"/>
</dbReference>
<keyword evidence="3" id="KW-1185">Reference proteome</keyword>
<dbReference type="EMBL" id="SOEZ01000036">
    <property type="protein sequence ID" value="TFB52336.1"/>
    <property type="molecule type" value="Genomic_DNA"/>
</dbReference>
<accession>A0A4R8UFZ3</accession>
<dbReference type="AlphaFoldDB" id="A0A4R8UFZ3"/>
<comment type="caution">
    <text evidence="2">The sequence shown here is derived from an EMBL/GenBank/DDBJ whole genome shotgun (WGS) entry which is preliminary data.</text>
</comment>